<dbReference type="Proteomes" id="UP000278426">
    <property type="component" value="Genome"/>
</dbReference>
<evidence type="ECO:0000256" key="1">
    <source>
        <dbReference type="SAM" id="MobiDB-lite"/>
    </source>
</evidence>
<proteinExistence type="predicted"/>
<gene>
    <name evidence="2" type="primary">81</name>
    <name evidence="2" type="ORF">SEA_KANDZ_81</name>
</gene>
<evidence type="ECO:0000313" key="3">
    <source>
        <dbReference type="Proteomes" id="UP000278426"/>
    </source>
</evidence>
<reference evidence="2 3" key="1">
    <citation type="submission" date="2018-09" db="EMBL/GenBank/DDBJ databases">
        <authorList>
            <person name="Garlena R.A."/>
            <person name="Russell D.A."/>
            <person name="Pope W.H."/>
            <person name="Jacobs-Sera D."/>
            <person name="Hatfull G.F."/>
        </authorList>
    </citation>
    <scope>NUCLEOTIDE SEQUENCE [LARGE SCALE GENOMIC DNA]</scope>
</reference>
<sequence length="98" mass="10949">MSGKASYDKKTGVNADWRKEYTRGSRGKYGSRPDSPGDPEAPSCRGFGSRWLPDGTCPDCGRHWTCVYQTRDAKRNPFRTNGKLTIPSHKTKPLKEAS</sequence>
<protein>
    <submittedName>
        <fullName evidence="2">Uncharacterized protein</fullName>
    </submittedName>
</protein>
<name>A0A3G2KGV9_9CAUD</name>
<dbReference type="EMBL" id="MH834615">
    <property type="protein sequence ID" value="AYN58222.1"/>
    <property type="molecule type" value="Genomic_DNA"/>
</dbReference>
<feature type="region of interest" description="Disordered" evidence="1">
    <location>
        <begin position="1"/>
        <end position="45"/>
    </location>
</feature>
<feature type="compositionally biased region" description="Basic and acidic residues" evidence="1">
    <location>
        <begin position="1"/>
        <end position="23"/>
    </location>
</feature>
<accession>A0A3G2KGV9</accession>
<feature type="region of interest" description="Disordered" evidence="1">
    <location>
        <begin position="76"/>
        <end position="98"/>
    </location>
</feature>
<evidence type="ECO:0000313" key="2">
    <source>
        <dbReference type="EMBL" id="AYN58222.1"/>
    </source>
</evidence>
<organism evidence="2 3">
    <name type="scientific">Mycobacterium phage KandZ</name>
    <dbReference type="NCBI Taxonomy" id="2419979"/>
    <lineage>
        <taxon>Viruses</taxon>
        <taxon>Duplodnaviria</taxon>
        <taxon>Heunggongvirae</taxon>
        <taxon>Uroviricota</taxon>
        <taxon>Caudoviricetes</taxon>
        <taxon>Dclasvirinae</taxon>
        <taxon>Plotvirus</taxon>
        <taxon>Plotvirus plot</taxon>
    </lineage>
</organism>